<reference evidence="3" key="1">
    <citation type="submission" date="2015-11" db="EMBL/GenBank/DDBJ databases">
        <title>De novo transcriptome assembly of four potential Pierce s Disease insect vectors from Arizona vineyards.</title>
        <authorList>
            <person name="Tassone E.E."/>
        </authorList>
    </citation>
    <scope>NUCLEOTIDE SEQUENCE</scope>
</reference>
<accession>A0A1B6M5K0</accession>
<evidence type="ECO:0000313" key="2">
    <source>
        <dbReference type="EMBL" id="JAT18138.1"/>
    </source>
</evidence>
<sequence length="495" mass="57614">MEPMTIEDNPRTCLENLPIEVIEIMAQFLSTKDMAACCAVSRRMRIVFGDDALWRRHCDRDQQLAEYLRITPCKVEPVFVSPETEHSTLSPVCHWRLAFMRENRLWNNWRLDKCKVEGIKDSQDSGYICSVFLSNDVVVVMFRDRIKLLDVGTYPAIEITTPIRFGELVTYPMEFYGNFQETREQFSRLEWDDNRFVTICIKLVQVYEVDLEKKLCILKHKFNFTGSQTLAKDSAGNERVLKMAGNNRPNCGYIYVLSGKYFVGSMYYTGIVPIIIHVWNIRTGEKLATAECPVIEGTEGLYKMYSTGSACIVLHLKRGNYSHSFLSYSLENLCFLPFRKTITDENFRYVNNCSMNLISIQCCSVIYIFNCKTGEQLLKEFTFTDELGFHVKDKLLFNHYGESLMMFNPETRDLSTVKFSPDLRLPGSQLAVTCDRFLWLGHPINEMWEKNGGNFAQANRRASKCKHMFSERVFPNKNWTRIISKEKGDYILHYW</sequence>
<evidence type="ECO:0000259" key="1">
    <source>
        <dbReference type="PROSITE" id="PS50181"/>
    </source>
</evidence>
<dbReference type="InterPro" id="IPR001810">
    <property type="entry name" value="F-box_dom"/>
</dbReference>
<proteinExistence type="predicted"/>
<feature type="domain" description="F-box" evidence="1">
    <location>
        <begin position="11"/>
        <end position="57"/>
    </location>
</feature>
<dbReference type="PROSITE" id="PS50181">
    <property type="entry name" value="FBOX"/>
    <property type="match status" value="1"/>
</dbReference>
<dbReference type="Pfam" id="PF12937">
    <property type="entry name" value="F-box-like"/>
    <property type="match status" value="1"/>
</dbReference>
<organism evidence="3">
    <name type="scientific">Graphocephala atropunctata</name>
    <dbReference type="NCBI Taxonomy" id="36148"/>
    <lineage>
        <taxon>Eukaryota</taxon>
        <taxon>Metazoa</taxon>
        <taxon>Ecdysozoa</taxon>
        <taxon>Arthropoda</taxon>
        <taxon>Hexapoda</taxon>
        <taxon>Insecta</taxon>
        <taxon>Pterygota</taxon>
        <taxon>Neoptera</taxon>
        <taxon>Paraneoptera</taxon>
        <taxon>Hemiptera</taxon>
        <taxon>Auchenorrhyncha</taxon>
        <taxon>Membracoidea</taxon>
        <taxon>Cicadellidae</taxon>
        <taxon>Cicadellinae</taxon>
        <taxon>Cicadellini</taxon>
        <taxon>Graphocephala</taxon>
    </lineage>
</organism>
<protein>
    <recommendedName>
        <fullName evidence="1">F-box domain-containing protein</fullName>
    </recommendedName>
</protein>
<evidence type="ECO:0000313" key="3">
    <source>
        <dbReference type="EMBL" id="JAT31174.1"/>
    </source>
</evidence>
<dbReference type="EMBL" id="GEBQ01021839">
    <property type="protein sequence ID" value="JAT18138.1"/>
    <property type="molecule type" value="Transcribed_RNA"/>
</dbReference>
<dbReference type="InterPro" id="IPR036047">
    <property type="entry name" value="F-box-like_dom_sf"/>
</dbReference>
<dbReference type="AlphaFoldDB" id="A0A1B6M5K0"/>
<gene>
    <name evidence="2" type="ORF">g.17016</name>
    <name evidence="3" type="ORF">g.17017</name>
</gene>
<dbReference type="EMBL" id="GEBQ01008803">
    <property type="protein sequence ID" value="JAT31174.1"/>
    <property type="molecule type" value="Transcribed_RNA"/>
</dbReference>
<dbReference type="SMART" id="SM00256">
    <property type="entry name" value="FBOX"/>
    <property type="match status" value="1"/>
</dbReference>
<name>A0A1B6M5K0_9HEMI</name>
<dbReference type="Gene3D" id="1.20.1280.50">
    <property type="match status" value="1"/>
</dbReference>
<dbReference type="SUPFAM" id="SSF81383">
    <property type="entry name" value="F-box domain"/>
    <property type="match status" value="1"/>
</dbReference>